<proteinExistence type="predicted"/>
<comment type="caution">
    <text evidence="5">The sequence shown here is derived from an EMBL/GenBank/DDBJ whole genome shotgun (WGS) entry which is preliminary data.</text>
</comment>
<evidence type="ECO:0000256" key="1">
    <source>
        <dbReference type="ARBA" id="ARBA00022527"/>
    </source>
</evidence>
<dbReference type="EMBL" id="CAJNNV010001240">
    <property type="protein sequence ID" value="CAE8584596.1"/>
    <property type="molecule type" value="Genomic_DNA"/>
</dbReference>
<dbReference type="OrthoDB" id="407909at2759"/>
<protein>
    <recommendedName>
        <fullName evidence="4">Alpha-type protein kinase domain-containing protein</fullName>
    </recommendedName>
</protein>
<feature type="domain" description="Alpha-type protein kinase" evidence="4">
    <location>
        <begin position="73"/>
        <end position="315"/>
    </location>
</feature>
<sequence length="323" mass="35180">MGGNVSFCGLRIDRGLTGVFFDGGGEQALVLQVVKTAVEESSGARPSGLKVGDELLVSKLDTPRGLEPLSFRYRQDVRSRWPDEHRFQASRRSWQVPVATSRWPQGQQVCVLQMASRLEERSQEFVEEDLEDANSAASYAHRFNLYHRQRAIEGGLSSEEALPIVKVAAPAACRVVKSTYPALIPVGSVCTLVVYPYNEVRKFVFDGSEDFLELPQAFFHHAAFSSGGKQLVCDIQGMEEDDGSLLIIDPCVLRPEMMTVADLVVGAVGPKGKGEQDAAGCLGPIGSQTHSAVEHFDALHPKCAQLCKAFDAQRKSVKSTLAA</sequence>
<evidence type="ECO:0000313" key="5">
    <source>
        <dbReference type="EMBL" id="CAE8584596.1"/>
    </source>
</evidence>
<dbReference type="AlphaFoldDB" id="A0A813DEF4"/>
<dbReference type="PROSITE" id="PS51158">
    <property type="entry name" value="ALPHA_KINASE"/>
    <property type="match status" value="1"/>
</dbReference>
<evidence type="ECO:0000259" key="4">
    <source>
        <dbReference type="PROSITE" id="PS51158"/>
    </source>
</evidence>
<dbReference type="InterPro" id="IPR004166">
    <property type="entry name" value="a-kinase_dom"/>
</dbReference>
<keyword evidence="3" id="KW-0418">Kinase</keyword>
<evidence type="ECO:0000313" key="6">
    <source>
        <dbReference type="Proteomes" id="UP000654075"/>
    </source>
</evidence>
<name>A0A813DEF4_POLGL</name>
<evidence type="ECO:0000256" key="2">
    <source>
        <dbReference type="ARBA" id="ARBA00022679"/>
    </source>
</evidence>
<dbReference type="Pfam" id="PF02816">
    <property type="entry name" value="Alpha_kinase"/>
    <property type="match status" value="1"/>
</dbReference>
<evidence type="ECO:0000256" key="3">
    <source>
        <dbReference type="ARBA" id="ARBA00022777"/>
    </source>
</evidence>
<dbReference type="GO" id="GO:0004674">
    <property type="term" value="F:protein serine/threonine kinase activity"/>
    <property type="evidence" value="ECO:0007669"/>
    <property type="project" value="UniProtKB-KW"/>
</dbReference>
<gene>
    <name evidence="5" type="ORF">PGLA1383_LOCUS3527</name>
</gene>
<organism evidence="5 6">
    <name type="scientific">Polarella glacialis</name>
    <name type="common">Dinoflagellate</name>
    <dbReference type="NCBI Taxonomy" id="89957"/>
    <lineage>
        <taxon>Eukaryota</taxon>
        <taxon>Sar</taxon>
        <taxon>Alveolata</taxon>
        <taxon>Dinophyceae</taxon>
        <taxon>Suessiales</taxon>
        <taxon>Suessiaceae</taxon>
        <taxon>Polarella</taxon>
    </lineage>
</organism>
<accession>A0A813DEF4</accession>
<keyword evidence="2" id="KW-0808">Transferase</keyword>
<dbReference type="Proteomes" id="UP000654075">
    <property type="component" value="Unassembled WGS sequence"/>
</dbReference>
<keyword evidence="1" id="KW-0723">Serine/threonine-protein kinase</keyword>
<keyword evidence="6" id="KW-1185">Reference proteome</keyword>
<reference evidence="5" key="1">
    <citation type="submission" date="2021-02" db="EMBL/GenBank/DDBJ databases">
        <authorList>
            <person name="Dougan E. K."/>
            <person name="Rhodes N."/>
            <person name="Thang M."/>
            <person name="Chan C."/>
        </authorList>
    </citation>
    <scope>NUCLEOTIDE SEQUENCE</scope>
</reference>
<dbReference type="GO" id="GO:0005524">
    <property type="term" value="F:ATP binding"/>
    <property type="evidence" value="ECO:0007669"/>
    <property type="project" value="InterPro"/>
</dbReference>
<dbReference type="Gene3D" id="3.20.200.10">
    <property type="entry name" value="MHCK/EF2 kinase"/>
    <property type="match status" value="1"/>
</dbReference>